<feature type="compositionally biased region" description="Basic and acidic residues" evidence="1">
    <location>
        <begin position="157"/>
        <end position="171"/>
    </location>
</feature>
<dbReference type="InterPro" id="IPR008490">
    <property type="entry name" value="Transposase_InsH_N"/>
</dbReference>
<feature type="region of interest" description="Disordered" evidence="1">
    <location>
        <begin position="147"/>
        <end position="179"/>
    </location>
</feature>
<evidence type="ECO:0000259" key="2">
    <source>
        <dbReference type="Pfam" id="PF05598"/>
    </source>
</evidence>
<protein>
    <submittedName>
        <fullName evidence="3">Transposase</fullName>
    </submittedName>
</protein>
<dbReference type="EMBL" id="JAGSOI010000059">
    <property type="protein sequence ID" value="MCM1987596.1"/>
    <property type="molecule type" value="Genomic_DNA"/>
</dbReference>
<dbReference type="RefSeq" id="WP_250868943.1">
    <property type="nucleotide sequence ID" value="NZ_JAGSOI010000059.1"/>
</dbReference>
<feature type="non-terminal residue" evidence="3">
    <location>
        <position position="179"/>
    </location>
</feature>
<evidence type="ECO:0000313" key="3">
    <source>
        <dbReference type="EMBL" id="MCM1987596.1"/>
    </source>
</evidence>
<name>A0A9E5DBY4_9EURY</name>
<dbReference type="AlphaFoldDB" id="A0A9E5DBY4"/>
<reference evidence="3" key="2">
    <citation type="submission" date="2021-04" db="EMBL/GenBank/DDBJ databases">
        <authorList>
            <person name="Dong X."/>
        </authorList>
    </citation>
    <scope>NUCLEOTIDE SEQUENCE</scope>
    <source>
        <strain evidence="3">LLY</strain>
    </source>
</reference>
<dbReference type="Proteomes" id="UP001056766">
    <property type="component" value="Unassembled WGS sequence"/>
</dbReference>
<sequence length="179" mass="20719">MSLTNFALKEEYKRLENLGDKLSEIESLIDWKPFRPIIAEMYNNKTELGGRPNLDEIVMLKMLVLQQWHGLSDPELERQATDRISFRKFLGFPAKVPDSTTVWGFRERISQTGKEDEIWNELQRQLDNKGLEIKKSMIQDATFIHADSGHANLDTPRGNDAKTRRCKDGTWTKKASKSH</sequence>
<evidence type="ECO:0000256" key="1">
    <source>
        <dbReference type="SAM" id="MobiDB-lite"/>
    </source>
</evidence>
<dbReference type="PANTHER" id="PTHR35604">
    <property type="entry name" value="TRANSPOSASE INSH FOR INSERTION SEQUENCE ELEMENT IS5A-RELATED"/>
    <property type="match status" value="1"/>
</dbReference>
<evidence type="ECO:0000313" key="4">
    <source>
        <dbReference type="Proteomes" id="UP001056766"/>
    </source>
</evidence>
<dbReference type="Pfam" id="PF05598">
    <property type="entry name" value="DUF772"/>
    <property type="match status" value="1"/>
</dbReference>
<keyword evidence="4" id="KW-1185">Reference proteome</keyword>
<proteinExistence type="predicted"/>
<accession>A0A9E5DBY4</accession>
<feature type="domain" description="Transposase InsH N-terminal" evidence="2">
    <location>
        <begin position="12"/>
        <end position="108"/>
    </location>
</feature>
<dbReference type="PANTHER" id="PTHR35604:SF2">
    <property type="entry name" value="TRANSPOSASE INSH FOR INSERTION SEQUENCE ELEMENT IS5A-RELATED"/>
    <property type="match status" value="1"/>
</dbReference>
<reference evidence="3" key="1">
    <citation type="journal article" date="2021" name="mSystems">
        <title>Bacteria and Archaea Synergistically Convert Glycine Betaine to Biogenic Methane in the Formosa Cold Seep of the South China Sea.</title>
        <authorList>
            <person name="Li L."/>
            <person name="Zhang W."/>
            <person name="Zhang S."/>
            <person name="Song L."/>
            <person name="Sun Q."/>
            <person name="Zhang H."/>
            <person name="Xiang H."/>
            <person name="Dong X."/>
        </authorList>
    </citation>
    <scope>NUCLEOTIDE SEQUENCE</scope>
    <source>
        <strain evidence="3">LLY</strain>
    </source>
</reference>
<organism evidence="3 4">
    <name type="scientific">Methanococcoides seepicolus</name>
    <dbReference type="NCBI Taxonomy" id="2828780"/>
    <lineage>
        <taxon>Archaea</taxon>
        <taxon>Methanobacteriati</taxon>
        <taxon>Methanobacteriota</taxon>
        <taxon>Stenosarchaea group</taxon>
        <taxon>Methanomicrobia</taxon>
        <taxon>Methanosarcinales</taxon>
        <taxon>Methanosarcinaceae</taxon>
        <taxon>Methanococcoides</taxon>
    </lineage>
</organism>
<comment type="caution">
    <text evidence="3">The sequence shown here is derived from an EMBL/GenBank/DDBJ whole genome shotgun (WGS) entry which is preliminary data.</text>
</comment>
<gene>
    <name evidence="3" type="ORF">KDK67_11505</name>
</gene>